<accession>A0ABN7VTV7</accession>
<dbReference type="SUPFAM" id="SSF159941">
    <property type="entry name" value="MM3350-like"/>
    <property type="match status" value="1"/>
</dbReference>
<comment type="caution">
    <text evidence="1">The sequence shown here is derived from an EMBL/GenBank/DDBJ whole genome shotgun (WGS) entry which is preliminary data.</text>
</comment>
<name>A0ABN7VTV7_GIGMA</name>
<sequence>MTLNTKGPCAQCSRMFSKSKASSHLLQCIAETFAPSESTTEGYLICVSSCDYPSWYWMFITVPKDFTLKDVDYFLRDIWLECCGHMSAFYIGDLDYSSYPMTGDGTQSMNKKMGQILSPGLKFTYTYDMGSSTDLKLDVVATVTACPDDEITLIMRNDPPAFLCEICNKSAETICTLCGGKTCKGCNEKHSCVIKEDDTYMLSNLVNSPRTGVCGYEYRLDLMNQAQAHGS</sequence>
<keyword evidence="2" id="KW-1185">Reference proteome</keyword>
<reference evidence="1 2" key="1">
    <citation type="submission" date="2021-06" db="EMBL/GenBank/DDBJ databases">
        <authorList>
            <person name="Kallberg Y."/>
            <person name="Tangrot J."/>
            <person name="Rosling A."/>
        </authorList>
    </citation>
    <scope>NUCLEOTIDE SEQUENCE [LARGE SCALE GENOMIC DNA]</scope>
    <source>
        <strain evidence="1 2">120-4 pot B 10/14</strain>
    </source>
</reference>
<organism evidence="1 2">
    <name type="scientific">Gigaspora margarita</name>
    <dbReference type="NCBI Taxonomy" id="4874"/>
    <lineage>
        <taxon>Eukaryota</taxon>
        <taxon>Fungi</taxon>
        <taxon>Fungi incertae sedis</taxon>
        <taxon>Mucoromycota</taxon>
        <taxon>Glomeromycotina</taxon>
        <taxon>Glomeromycetes</taxon>
        <taxon>Diversisporales</taxon>
        <taxon>Gigasporaceae</taxon>
        <taxon>Gigaspora</taxon>
    </lineage>
</organism>
<evidence type="ECO:0000313" key="1">
    <source>
        <dbReference type="EMBL" id="CAG8799447.1"/>
    </source>
</evidence>
<dbReference type="Gene3D" id="3.10.290.30">
    <property type="entry name" value="MM3350-like"/>
    <property type="match status" value="1"/>
</dbReference>
<proteinExistence type="predicted"/>
<gene>
    <name evidence="1" type="ORF">GMARGA_LOCUS22792</name>
</gene>
<evidence type="ECO:0000313" key="2">
    <source>
        <dbReference type="Proteomes" id="UP000789901"/>
    </source>
</evidence>
<protein>
    <submittedName>
        <fullName evidence="1">36740_t:CDS:1</fullName>
    </submittedName>
</protein>
<dbReference type="InterPro" id="IPR024047">
    <property type="entry name" value="MM3350-like_sf"/>
</dbReference>
<dbReference type="EMBL" id="CAJVQB010022386">
    <property type="protein sequence ID" value="CAG8799447.1"/>
    <property type="molecule type" value="Genomic_DNA"/>
</dbReference>
<dbReference type="Proteomes" id="UP000789901">
    <property type="component" value="Unassembled WGS sequence"/>
</dbReference>